<dbReference type="EMBL" id="GG745388">
    <property type="protein sequence ID" value="KNE73120.1"/>
    <property type="molecule type" value="Genomic_DNA"/>
</dbReference>
<organism evidence="5 6">
    <name type="scientific">Allomyces macrogynus (strain ATCC 38327)</name>
    <name type="common">Allomyces javanicus var. macrogynus</name>
    <dbReference type="NCBI Taxonomy" id="578462"/>
    <lineage>
        <taxon>Eukaryota</taxon>
        <taxon>Fungi</taxon>
        <taxon>Fungi incertae sedis</taxon>
        <taxon>Blastocladiomycota</taxon>
        <taxon>Blastocladiomycetes</taxon>
        <taxon>Blastocladiales</taxon>
        <taxon>Blastocladiaceae</taxon>
        <taxon>Allomyces</taxon>
    </lineage>
</organism>
<proteinExistence type="inferred from homology"/>
<dbReference type="SUPFAM" id="SSF143800">
    <property type="entry name" value="L28p-like"/>
    <property type="match status" value="1"/>
</dbReference>
<name>A0A0L0TEJ9_ALLM3</name>
<dbReference type="STRING" id="578462.A0A0L0TEJ9"/>
<dbReference type="InterPro" id="IPR037147">
    <property type="entry name" value="Ribosomal_bL28_sf"/>
</dbReference>
<keyword evidence="2" id="KW-0689">Ribosomal protein</keyword>
<sequence>MSFLSTITRSLFRANSGTRPNRADTGLLGGVRVLSGNKKSHAGNKMRRMWKPNVHKRQIYSLVLDTHLDLRVSSKVLRTMDKKGGLDAYLLTTPNNKIDSALGVQIKEKIVAKLKEDGKEPKVA</sequence>
<evidence type="ECO:0000313" key="6">
    <source>
        <dbReference type="Proteomes" id="UP000054350"/>
    </source>
</evidence>
<gene>
    <name evidence="5" type="ORF">AMAG_17268</name>
</gene>
<reference evidence="5 6" key="1">
    <citation type="submission" date="2009-11" db="EMBL/GenBank/DDBJ databases">
        <title>Annotation of Allomyces macrogynus ATCC 38327.</title>
        <authorList>
            <consortium name="The Broad Institute Genome Sequencing Platform"/>
            <person name="Russ C."/>
            <person name="Cuomo C."/>
            <person name="Burger G."/>
            <person name="Gray M.W."/>
            <person name="Holland P.W.H."/>
            <person name="King N."/>
            <person name="Lang F.B.F."/>
            <person name="Roger A.J."/>
            <person name="Ruiz-Trillo I."/>
            <person name="Young S.K."/>
            <person name="Zeng Q."/>
            <person name="Gargeya S."/>
            <person name="Fitzgerald M."/>
            <person name="Haas B."/>
            <person name="Abouelleil A."/>
            <person name="Alvarado L."/>
            <person name="Arachchi H.M."/>
            <person name="Berlin A."/>
            <person name="Chapman S.B."/>
            <person name="Gearin G."/>
            <person name="Goldberg J."/>
            <person name="Griggs A."/>
            <person name="Gujja S."/>
            <person name="Hansen M."/>
            <person name="Heiman D."/>
            <person name="Howarth C."/>
            <person name="Larimer J."/>
            <person name="Lui A."/>
            <person name="MacDonald P.J.P."/>
            <person name="McCowen C."/>
            <person name="Montmayeur A."/>
            <person name="Murphy C."/>
            <person name="Neiman D."/>
            <person name="Pearson M."/>
            <person name="Priest M."/>
            <person name="Roberts A."/>
            <person name="Saif S."/>
            <person name="Shea T."/>
            <person name="Sisk P."/>
            <person name="Stolte C."/>
            <person name="Sykes S."/>
            <person name="Wortman J."/>
            <person name="Nusbaum C."/>
            <person name="Birren B."/>
        </authorList>
    </citation>
    <scope>NUCLEOTIDE SEQUENCE [LARGE SCALE GENOMIC DNA]</scope>
    <source>
        <strain evidence="5 6">ATCC 38327</strain>
    </source>
</reference>
<dbReference type="InterPro" id="IPR026569">
    <property type="entry name" value="Ribosomal_bL28"/>
</dbReference>
<evidence type="ECO:0000256" key="2">
    <source>
        <dbReference type="ARBA" id="ARBA00022980"/>
    </source>
</evidence>
<dbReference type="OrthoDB" id="361870at2759"/>
<dbReference type="Proteomes" id="UP000054350">
    <property type="component" value="Unassembled WGS sequence"/>
</dbReference>
<dbReference type="VEuPathDB" id="FungiDB:AMAG_17268"/>
<dbReference type="OMA" id="KVNHQWK"/>
<dbReference type="GO" id="GO:0003735">
    <property type="term" value="F:structural constituent of ribosome"/>
    <property type="evidence" value="ECO:0007669"/>
    <property type="project" value="InterPro"/>
</dbReference>
<dbReference type="PANTHER" id="PTHR13528:SF2">
    <property type="entry name" value="LARGE RIBOSOMAL SUBUNIT PROTEIN BL28M"/>
    <property type="match status" value="1"/>
</dbReference>
<dbReference type="AlphaFoldDB" id="A0A0L0TEJ9"/>
<accession>A0A0L0TEJ9</accession>
<evidence type="ECO:0000313" key="5">
    <source>
        <dbReference type="EMBL" id="KNE73120.1"/>
    </source>
</evidence>
<dbReference type="InterPro" id="IPR034704">
    <property type="entry name" value="Ribosomal_bL28/bL31-like_sf"/>
</dbReference>
<dbReference type="GO" id="GO:0005762">
    <property type="term" value="C:mitochondrial large ribosomal subunit"/>
    <property type="evidence" value="ECO:0007669"/>
    <property type="project" value="TreeGrafter"/>
</dbReference>
<evidence type="ECO:0000256" key="1">
    <source>
        <dbReference type="ARBA" id="ARBA00008760"/>
    </source>
</evidence>
<keyword evidence="3" id="KW-0687">Ribonucleoprotein</keyword>
<dbReference type="eggNOG" id="KOG3278">
    <property type="taxonomic scope" value="Eukaryota"/>
</dbReference>
<evidence type="ECO:0000256" key="3">
    <source>
        <dbReference type="ARBA" id="ARBA00023274"/>
    </source>
</evidence>
<dbReference type="PANTHER" id="PTHR13528">
    <property type="entry name" value="39S RIBOSOMAL PROTEIN L28, MITOCHONDRIAL"/>
    <property type="match status" value="1"/>
</dbReference>
<dbReference type="FunFam" id="2.30.170.40:FF:000003">
    <property type="entry name" value="54S ribosomal protein L24"/>
    <property type="match status" value="1"/>
</dbReference>
<keyword evidence="6" id="KW-1185">Reference proteome</keyword>
<comment type="similarity">
    <text evidence="1">Belongs to the bacterial ribosomal protein bL28 family.</text>
</comment>
<dbReference type="Gene3D" id="2.30.170.40">
    <property type="entry name" value="Ribosomal protein L28/L24"/>
    <property type="match status" value="1"/>
</dbReference>
<evidence type="ECO:0000256" key="4">
    <source>
        <dbReference type="ARBA" id="ARBA00035269"/>
    </source>
</evidence>
<reference evidence="6" key="2">
    <citation type="submission" date="2009-11" db="EMBL/GenBank/DDBJ databases">
        <title>The Genome Sequence of Allomyces macrogynus strain ATCC 38327.</title>
        <authorList>
            <consortium name="The Broad Institute Genome Sequencing Platform"/>
            <person name="Russ C."/>
            <person name="Cuomo C."/>
            <person name="Shea T."/>
            <person name="Young S.K."/>
            <person name="Zeng Q."/>
            <person name="Koehrsen M."/>
            <person name="Haas B."/>
            <person name="Borodovsky M."/>
            <person name="Guigo R."/>
            <person name="Alvarado L."/>
            <person name="Berlin A."/>
            <person name="Borenstein D."/>
            <person name="Chen Z."/>
            <person name="Engels R."/>
            <person name="Freedman E."/>
            <person name="Gellesch M."/>
            <person name="Goldberg J."/>
            <person name="Griggs A."/>
            <person name="Gujja S."/>
            <person name="Heiman D."/>
            <person name="Hepburn T."/>
            <person name="Howarth C."/>
            <person name="Jen D."/>
            <person name="Larson L."/>
            <person name="Lewis B."/>
            <person name="Mehta T."/>
            <person name="Park D."/>
            <person name="Pearson M."/>
            <person name="Roberts A."/>
            <person name="Saif S."/>
            <person name="Shenoy N."/>
            <person name="Sisk P."/>
            <person name="Stolte C."/>
            <person name="Sykes S."/>
            <person name="Walk T."/>
            <person name="White J."/>
            <person name="Yandava C."/>
            <person name="Burger G."/>
            <person name="Gray M.W."/>
            <person name="Holland P.W.H."/>
            <person name="King N."/>
            <person name="Lang F.B.F."/>
            <person name="Roger A.J."/>
            <person name="Ruiz-Trillo I."/>
            <person name="Lander E."/>
            <person name="Nusbaum C."/>
        </authorList>
    </citation>
    <scope>NUCLEOTIDE SEQUENCE [LARGE SCALE GENOMIC DNA]</scope>
    <source>
        <strain evidence="6">ATCC 38327</strain>
    </source>
</reference>
<protein>
    <recommendedName>
        <fullName evidence="4">Large ribosomal subunit protein bL28m</fullName>
    </recommendedName>
</protein>
<dbReference type="HAMAP" id="MF_00373">
    <property type="entry name" value="Ribosomal_bL28"/>
    <property type="match status" value="1"/>
</dbReference>
<dbReference type="Pfam" id="PF00830">
    <property type="entry name" value="Ribosomal_L28"/>
    <property type="match status" value="1"/>
</dbReference>